<accession>A0A2S9GYY7</accession>
<protein>
    <recommendedName>
        <fullName evidence="4">DUF1294 domain-containing protein</fullName>
    </recommendedName>
</protein>
<evidence type="ECO:0000313" key="2">
    <source>
        <dbReference type="EMBL" id="PRC92908.1"/>
    </source>
</evidence>
<keyword evidence="3" id="KW-1185">Reference proteome</keyword>
<evidence type="ECO:0008006" key="4">
    <source>
        <dbReference type="Google" id="ProtNLM"/>
    </source>
</evidence>
<evidence type="ECO:0000256" key="1">
    <source>
        <dbReference type="SAM" id="Phobius"/>
    </source>
</evidence>
<keyword evidence="1" id="KW-0472">Membrane</keyword>
<feature type="transmembrane region" description="Helical" evidence="1">
    <location>
        <begin position="40"/>
        <end position="59"/>
    </location>
</feature>
<organism evidence="2 3">
    <name type="scientific">Solimicrobium silvestre</name>
    <dbReference type="NCBI Taxonomy" id="2099400"/>
    <lineage>
        <taxon>Bacteria</taxon>
        <taxon>Pseudomonadati</taxon>
        <taxon>Pseudomonadota</taxon>
        <taxon>Betaproteobacteria</taxon>
        <taxon>Burkholderiales</taxon>
        <taxon>Oxalobacteraceae</taxon>
        <taxon>Solimicrobium</taxon>
    </lineage>
</organism>
<keyword evidence="1" id="KW-0812">Transmembrane</keyword>
<dbReference type="RefSeq" id="WP_165794978.1">
    <property type="nucleotide sequence ID" value="NZ_PUGF01000010.1"/>
</dbReference>
<feature type="transmembrane region" description="Helical" evidence="1">
    <location>
        <begin position="103"/>
        <end position="122"/>
    </location>
</feature>
<reference evidence="2 3" key="1">
    <citation type="submission" date="2018-02" db="EMBL/GenBank/DDBJ databases">
        <title>Solimicrobium silvestre gen. nov., sp. nov., isolated from alpine forest soil.</title>
        <authorList>
            <person name="Margesin R."/>
            <person name="Albuquerque L."/>
            <person name="Zhang D.-C."/>
            <person name="Froufe H.J.C."/>
            <person name="Severino R."/>
            <person name="Roxo I."/>
            <person name="Egas C."/>
            <person name="Da Costa M.S."/>
        </authorList>
    </citation>
    <scope>NUCLEOTIDE SEQUENCE [LARGE SCALE GENOMIC DNA]</scope>
    <source>
        <strain evidence="2 3">S20-91</strain>
    </source>
</reference>
<evidence type="ECO:0000313" key="3">
    <source>
        <dbReference type="Proteomes" id="UP000237839"/>
    </source>
</evidence>
<keyword evidence="1" id="KW-1133">Transmembrane helix</keyword>
<dbReference type="AlphaFoldDB" id="A0A2S9GYY7"/>
<gene>
    <name evidence="2" type="ORF">S2091_2325</name>
</gene>
<sequence>MHFNTGKKQRKANNGIFIGIVSVIFIFYLLGSFFTGHVQLIALCIYAAVSIISFIAYYADKNAAERGTWRIQENTLHMMALLGGWPGAYAAQRITRHKTIKEPFQSIFVVSVILNILGFILYSSPTASSAILGLMGRI</sequence>
<dbReference type="Proteomes" id="UP000237839">
    <property type="component" value="Unassembled WGS sequence"/>
</dbReference>
<name>A0A2S9GYY7_9BURK</name>
<comment type="caution">
    <text evidence="2">The sequence shown here is derived from an EMBL/GenBank/DDBJ whole genome shotgun (WGS) entry which is preliminary data.</text>
</comment>
<proteinExistence type="predicted"/>
<dbReference type="EMBL" id="PUGF01000010">
    <property type="protein sequence ID" value="PRC92908.1"/>
    <property type="molecule type" value="Genomic_DNA"/>
</dbReference>
<dbReference type="InterPro" id="IPR010718">
    <property type="entry name" value="DUF1294"/>
</dbReference>
<dbReference type="Pfam" id="PF06961">
    <property type="entry name" value="DUF1294"/>
    <property type="match status" value="1"/>
</dbReference>
<feature type="transmembrane region" description="Helical" evidence="1">
    <location>
        <begin position="12"/>
        <end position="34"/>
    </location>
</feature>